<evidence type="ECO:0000256" key="2">
    <source>
        <dbReference type="ARBA" id="ARBA00022448"/>
    </source>
</evidence>
<reference evidence="8" key="1">
    <citation type="submission" date="2022-08" db="UniProtKB">
        <authorList>
            <consortium name="EnsemblMetazoa"/>
        </authorList>
    </citation>
    <scope>IDENTIFICATION</scope>
    <source>
        <strain evidence="8">05x7-T-G4-1.051#20</strain>
    </source>
</reference>
<dbReference type="PANTHER" id="PTHR19432:SF37">
    <property type="entry name" value="SOLUTE CARRIER FAMILY 45 MEMBER 3"/>
    <property type="match status" value="1"/>
</dbReference>
<keyword evidence="3 7" id="KW-0812">Transmembrane</keyword>
<dbReference type="Gene3D" id="1.20.1250.20">
    <property type="entry name" value="MFS general substrate transporter like domains"/>
    <property type="match status" value="2"/>
</dbReference>
<feature type="transmembrane region" description="Helical" evidence="7">
    <location>
        <begin position="367"/>
        <end position="386"/>
    </location>
</feature>
<keyword evidence="5 7" id="KW-0472">Membrane</keyword>
<accession>A0A8W8NUN0</accession>
<dbReference type="CDD" id="cd17313">
    <property type="entry name" value="MFS_SLC45_SUC"/>
    <property type="match status" value="1"/>
</dbReference>
<dbReference type="InterPro" id="IPR036259">
    <property type="entry name" value="MFS_trans_sf"/>
</dbReference>
<name>A0A8W8NUN0_MAGGI</name>
<evidence type="ECO:0000313" key="9">
    <source>
        <dbReference type="Proteomes" id="UP000005408"/>
    </source>
</evidence>
<keyword evidence="4 7" id="KW-1133">Transmembrane helix</keyword>
<keyword evidence="9" id="KW-1185">Reference proteome</keyword>
<dbReference type="EnsemblMetazoa" id="G6854.1">
    <property type="protein sequence ID" value="G6854.1:cds"/>
    <property type="gene ID" value="G6854"/>
</dbReference>
<feature type="transmembrane region" description="Helical" evidence="7">
    <location>
        <begin position="134"/>
        <end position="156"/>
    </location>
</feature>
<feature type="transmembrane region" description="Helical" evidence="7">
    <location>
        <begin position="245"/>
        <end position="263"/>
    </location>
</feature>
<sequence length="713" mass="79676">MCLQDNLQRVATNRGGVRGVSYCVTRARELFKARGGGWMAGDEDCPRSSVQYSALAEVTDDDEKDHEQFLQEVIYHDDPEPRPNPVTMTPGKSLSLTQIILLNAVVCGVEICACAGFTYIPPMLLKAGYTEENMSIILGMGPLLGFIFVPIIGRASDNCFSSWGRRRPFIVGISSILMFALITIPYSDWISLSLFGPGSMSKTGALLILTIGVVLLDFTSQACLTPCEALLSDASKDTNQQERVFMVYSQMVSLGGFLGYLITALDWNTTAIGALIGGQERTVFSMLVFLFMFLLFVTVAVANEEPHIVSKNSQAPDIKPVEVTPTTVVFTGPAMESGYESSDSDEASLPNVLRKPRSRSRRHKKKFRPIMLLCMPFVFILKRFRIFSYVQFYGRLVFGAIQDKLPESVKLLLDVPYVLRKLAVANFCSWTAVMGFNLFFTDFVGQAVYEGNPNAEENSYLRARYDEGVRMGSWGLLFHCITSALYAFFVENLVERYGIRRTYAAGMMTFTLSMGGMVLFRNIYFVNTMAALTGFGYATLTTIPFIIVTKYHSEKEIYFRTENGKNNFRGIGTDIATLDSAYFLSQVVLSGIMGYIVHLTGTVLSYMITAGVMGMLSCIFIQSIITSREEMIGLTKVWAGVTVNEHTQLHIIDGALTADEILRPIVLPFLRNIELRPVLQDENARQHRTPVLRDFIQYRNNYTRSDRLPIIPP</sequence>
<dbReference type="GO" id="GO:0008506">
    <property type="term" value="F:sucrose:proton symporter activity"/>
    <property type="evidence" value="ECO:0007669"/>
    <property type="project" value="TreeGrafter"/>
</dbReference>
<keyword evidence="2" id="KW-0813">Transport</keyword>
<evidence type="ECO:0000256" key="7">
    <source>
        <dbReference type="SAM" id="Phobius"/>
    </source>
</evidence>
<feature type="transmembrane region" description="Helical" evidence="7">
    <location>
        <begin position="603"/>
        <end position="625"/>
    </location>
</feature>
<feature type="transmembrane region" description="Helical" evidence="7">
    <location>
        <begin position="529"/>
        <end position="548"/>
    </location>
</feature>
<feature type="transmembrane region" description="Helical" evidence="7">
    <location>
        <begin position="206"/>
        <end position="224"/>
    </location>
</feature>
<dbReference type="GO" id="GO:0016020">
    <property type="term" value="C:membrane"/>
    <property type="evidence" value="ECO:0007669"/>
    <property type="project" value="UniProtKB-SubCell"/>
</dbReference>
<proteinExistence type="predicted"/>
<evidence type="ECO:0008006" key="10">
    <source>
        <dbReference type="Google" id="ProtNLM"/>
    </source>
</evidence>
<evidence type="ECO:0000256" key="6">
    <source>
        <dbReference type="SAM" id="MobiDB-lite"/>
    </source>
</evidence>
<dbReference type="Pfam" id="PF13347">
    <property type="entry name" value="MFS_2"/>
    <property type="match status" value="1"/>
</dbReference>
<dbReference type="FunFam" id="1.20.1250.20:FF:000193">
    <property type="entry name" value="Solute carrier family 45 member 3"/>
    <property type="match status" value="1"/>
</dbReference>
<dbReference type="AlphaFoldDB" id="A0A8W8NUN0"/>
<organism evidence="8 9">
    <name type="scientific">Magallana gigas</name>
    <name type="common">Pacific oyster</name>
    <name type="synonym">Crassostrea gigas</name>
    <dbReference type="NCBI Taxonomy" id="29159"/>
    <lineage>
        <taxon>Eukaryota</taxon>
        <taxon>Metazoa</taxon>
        <taxon>Spiralia</taxon>
        <taxon>Lophotrochozoa</taxon>
        <taxon>Mollusca</taxon>
        <taxon>Bivalvia</taxon>
        <taxon>Autobranchia</taxon>
        <taxon>Pteriomorphia</taxon>
        <taxon>Ostreida</taxon>
        <taxon>Ostreoidea</taxon>
        <taxon>Ostreidae</taxon>
        <taxon>Magallana</taxon>
    </lineage>
</organism>
<evidence type="ECO:0000313" key="8">
    <source>
        <dbReference type="EnsemblMetazoa" id="G6854.1:cds"/>
    </source>
</evidence>
<evidence type="ECO:0000256" key="5">
    <source>
        <dbReference type="ARBA" id="ARBA00023136"/>
    </source>
</evidence>
<evidence type="ECO:0000256" key="3">
    <source>
        <dbReference type="ARBA" id="ARBA00022692"/>
    </source>
</evidence>
<dbReference type="Proteomes" id="UP000005408">
    <property type="component" value="Unassembled WGS sequence"/>
</dbReference>
<dbReference type="SUPFAM" id="SSF103473">
    <property type="entry name" value="MFS general substrate transporter"/>
    <property type="match status" value="1"/>
</dbReference>
<feature type="transmembrane region" description="Helical" evidence="7">
    <location>
        <begin position="502"/>
        <end position="523"/>
    </location>
</feature>
<evidence type="ECO:0000256" key="1">
    <source>
        <dbReference type="ARBA" id="ARBA00004141"/>
    </source>
</evidence>
<feature type="transmembrane region" description="Helical" evidence="7">
    <location>
        <begin position="100"/>
        <end position="122"/>
    </location>
</feature>
<protein>
    <recommendedName>
        <fullName evidence="10">Membrane-associated transporter protein</fullName>
    </recommendedName>
</protein>
<feature type="transmembrane region" description="Helical" evidence="7">
    <location>
        <begin position="168"/>
        <end position="186"/>
    </location>
</feature>
<evidence type="ECO:0000256" key="4">
    <source>
        <dbReference type="ARBA" id="ARBA00022989"/>
    </source>
</evidence>
<feature type="transmembrane region" description="Helical" evidence="7">
    <location>
        <begin position="283"/>
        <end position="302"/>
    </location>
</feature>
<feature type="transmembrane region" description="Helical" evidence="7">
    <location>
        <begin position="471"/>
        <end position="490"/>
    </location>
</feature>
<comment type="subcellular location">
    <subcellularLocation>
        <location evidence="1">Membrane</location>
        <topology evidence="1">Multi-pass membrane protein</topology>
    </subcellularLocation>
</comment>
<feature type="region of interest" description="Disordered" evidence="6">
    <location>
        <begin position="336"/>
        <end position="360"/>
    </location>
</feature>
<dbReference type="PANTHER" id="PTHR19432">
    <property type="entry name" value="SUGAR TRANSPORTER"/>
    <property type="match status" value="1"/>
</dbReference>